<name>W4SHC0_9XANT</name>
<accession>W4SHC0</accession>
<reference evidence="1 2" key="1">
    <citation type="submission" date="2014-01" db="EMBL/GenBank/DDBJ databases">
        <title>Genome sequence and analysis of Xanthomonas arboricola pv. pruni.</title>
        <authorList>
            <person name="Fujikawa T."/>
            <person name="Nakazono-Nagaoka E."/>
        </authorList>
    </citation>
    <scope>NUCLEOTIDE SEQUENCE [LARGE SCALE GENOMIC DNA]</scope>
    <source>
        <strain evidence="2">MAFF 301420</strain>
    </source>
</reference>
<dbReference type="AlphaFoldDB" id="W4SHC0"/>
<proteinExistence type="predicted"/>
<comment type="caution">
    <text evidence="1">The sequence shown here is derived from an EMBL/GenBank/DDBJ whole genome shotgun (WGS) entry which is preliminary data.</text>
</comment>
<evidence type="ECO:0000313" key="1">
    <source>
        <dbReference type="EMBL" id="GAE55911.1"/>
    </source>
</evidence>
<organism evidence="1 2">
    <name type="scientific">Xanthomonas arboricola pv. pruni MAFF 301420</name>
    <dbReference type="NCBI Taxonomy" id="1418095"/>
    <lineage>
        <taxon>Bacteria</taxon>
        <taxon>Pseudomonadati</taxon>
        <taxon>Pseudomonadota</taxon>
        <taxon>Gammaproteobacteria</taxon>
        <taxon>Lysobacterales</taxon>
        <taxon>Lysobacteraceae</taxon>
        <taxon>Xanthomonas</taxon>
    </lineage>
</organism>
<gene>
    <name evidence="1" type="ORF">XPR_2546</name>
</gene>
<dbReference type="Proteomes" id="UP000019084">
    <property type="component" value="Unassembled WGS sequence"/>
</dbReference>
<dbReference type="EMBL" id="BAVC01000224">
    <property type="protein sequence ID" value="GAE55911.1"/>
    <property type="molecule type" value="Genomic_DNA"/>
</dbReference>
<protein>
    <submittedName>
        <fullName evidence="1">Uncharacterized protein</fullName>
    </submittedName>
</protein>
<sequence>MRCAIPRCPPPSFYRCIYRPEALMDESRYVVRIHPEQGGWWVTRPQWSPLRYLREQGALENAELMAKLHCMTTGQPSGVVLKTADGERVVRRYG</sequence>
<evidence type="ECO:0000313" key="2">
    <source>
        <dbReference type="Proteomes" id="UP000019084"/>
    </source>
</evidence>